<evidence type="ECO:0000256" key="6">
    <source>
        <dbReference type="ARBA" id="ARBA00023136"/>
    </source>
</evidence>
<dbReference type="AlphaFoldDB" id="A0A6A4WGG6"/>
<dbReference type="Pfam" id="PF01501">
    <property type="entry name" value="Glyco_transf_8"/>
    <property type="match status" value="1"/>
</dbReference>
<keyword evidence="2 8" id="KW-0812">Transmembrane</keyword>
<keyword evidence="4 8" id="KW-1133">Transmembrane helix</keyword>
<gene>
    <name evidence="9" type="primary">large2</name>
    <name evidence="9" type="ORF">FJT64_026513</name>
</gene>
<accession>A0A6A4WGG6</accession>
<dbReference type="OrthoDB" id="411524at2759"/>
<dbReference type="GO" id="GO:0015020">
    <property type="term" value="F:glucuronosyltransferase activity"/>
    <property type="evidence" value="ECO:0007669"/>
    <property type="project" value="TreeGrafter"/>
</dbReference>
<dbReference type="GO" id="GO:0035269">
    <property type="term" value="P:protein O-linked glycosylation via mannose"/>
    <property type="evidence" value="ECO:0007669"/>
    <property type="project" value="TreeGrafter"/>
</dbReference>
<dbReference type="Pfam" id="PF13896">
    <property type="entry name" value="Glyco_transf_49"/>
    <property type="match status" value="1"/>
</dbReference>
<reference evidence="9 10" key="1">
    <citation type="submission" date="2019-07" db="EMBL/GenBank/DDBJ databases">
        <title>Draft genome assembly of a fouling barnacle, Amphibalanus amphitrite (Darwin, 1854): The first reference genome for Thecostraca.</title>
        <authorList>
            <person name="Kim W."/>
        </authorList>
    </citation>
    <scope>NUCLEOTIDE SEQUENCE [LARGE SCALE GENOMIC DNA]</scope>
    <source>
        <strain evidence="9">SNU_AA5</strain>
        <tissue evidence="9">Soma without cirri and trophi</tissue>
    </source>
</reference>
<evidence type="ECO:0000256" key="8">
    <source>
        <dbReference type="SAM" id="Phobius"/>
    </source>
</evidence>
<proteinExistence type="predicted"/>
<dbReference type="Proteomes" id="UP000440578">
    <property type="component" value="Unassembled WGS sequence"/>
</dbReference>
<keyword evidence="10" id="KW-1185">Reference proteome</keyword>
<keyword evidence="7" id="KW-0325">Glycoprotein</keyword>
<evidence type="ECO:0000256" key="3">
    <source>
        <dbReference type="ARBA" id="ARBA00022968"/>
    </source>
</evidence>
<dbReference type="GO" id="GO:0042285">
    <property type="term" value="F:xylosyltransferase activity"/>
    <property type="evidence" value="ECO:0007669"/>
    <property type="project" value="TreeGrafter"/>
</dbReference>
<evidence type="ECO:0000313" key="9">
    <source>
        <dbReference type="EMBL" id="KAF0301128.1"/>
    </source>
</evidence>
<protein>
    <submittedName>
        <fullName evidence="9">LARGE xylosyl-and glucuronyltransferase 2</fullName>
    </submittedName>
</protein>
<evidence type="ECO:0000256" key="7">
    <source>
        <dbReference type="ARBA" id="ARBA00023180"/>
    </source>
</evidence>
<dbReference type="EMBL" id="VIIS01001198">
    <property type="protein sequence ID" value="KAF0301128.1"/>
    <property type="molecule type" value="Genomic_DNA"/>
</dbReference>
<dbReference type="PANTHER" id="PTHR12270:SF25">
    <property type="entry name" value="GLYCOSYLTRANSFERASE-LIKE PROTEIN LARGE"/>
    <property type="match status" value="1"/>
</dbReference>
<organism evidence="9 10">
    <name type="scientific">Amphibalanus amphitrite</name>
    <name type="common">Striped barnacle</name>
    <name type="synonym">Balanus amphitrite</name>
    <dbReference type="NCBI Taxonomy" id="1232801"/>
    <lineage>
        <taxon>Eukaryota</taxon>
        <taxon>Metazoa</taxon>
        <taxon>Ecdysozoa</taxon>
        <taxon>Arthropoda</taxon>
        <taxon>Crustacea</taxon>
        <taxon>Multicrustacea</taxon>
        <taxon>Cirripedia</taxon>
        <taxon>Thoracica</taxon>
        <taxon>Thoracicalcarea</taxon>
        <taxon>Balanomorpha</taxon>
        <taxon>Balanoidea</taxon>
        <taxon>Balanidae</taxon>
        <taxon>Amphibalaninae</taxon>
        <taxon>Amphibalanus</taxon>
    </lineage>
</organism>
<dbReference type="InterPro" id="IPR029044">
    <property type="entry name" value="Nucleotide-diphossugar_trans"/>
</dbReference>
<evidence type="ECO:0000256" key="1">
    <source>
        <dbReference type="ARBA" id="ARBA00004323"/>
    </source>
</evidence>
<evidence type="ECO:0000256" key="2">
    <source>
        <dbReference type="ARBA" id="ARBA00022692"/>
    </source>
</evidence>
<keyword evidence="6 8" id="KW-0472">Membrane</keyword>
<dbReference type="SUPFAM" id="SSF53448">
    <property type="entry name" value="Nucleotide-diphospho-sugar transferases"/>
    <property type="match status" value="1"/>
</dbReference>
<dbReference type="FunFam" id="3.90.550.10:FF:000229">
    <property type="entry name" value="Glycosyltransferase-like protein LARGE"/>
    <property type="match status" value="1"/>
</dbReference>
<dbReference type="PANTHER" id="PTHR12270">
    <property type="entry name" value="GLYCOSYLTRANSFERASE-RELATED"/>
    <property type="match status" value="1"/>
</dbReference>
<keyword evidence="5" id="KW-0333">Golgi apparatus</keyword>
<keyword evidence="3" id="KW-0735">Signal-anchor</keyword>
<feature type="transmembrane region" description="Helical" evidence="8">
    <location>
        <begin position="21"/>
        <end position="41"/>
    </location>
</feature>
<sequence>MAGAKITRVKRYGYRAILARPWLALYGALLMVVIVSILYYLSLEDDPDNVLGFNARELRLADRIRDMQEQNTMLRHQLAAAHSQLVAVLDEHGRKHNWDGGRPEPLTKCSEISVVIVCAGYNSTRSVVTLIKSLLFYRRHPLHFHFLVDDISEKILNHLFLTWGVPQVEVSMYKIDAQVRSEVEWVPNKHYSGVYGLLKLLLTKILPDSLKKAIQLFALVENQSDWYKGSLWTDHRPWPAVGRGYNTGVILMNLERMRQHNFQQKWRLVAEKYLVSYYATQLADQDVINAVIKMHPYMVYKLPCQWNVQLSDHTLSEDCYSEVTDLKIIHWNSPKKLKVQNKNAEFFRNQHLTFVEYDGNLLRRQLFSCPVSSESRWRGGLAQLAQLSEDDPCYDFQRARLVQYRTHLYFLDFSADAARGATVTLVAQLSMDRLQMVEALCRHWEGPVSLVVYMSDAEAQVFLQYVQQSPVLRQRDNVAYHVVYKDGMYYPVNYLRNVALREVLTPYVFLADIDFLPMKGLYNALLRTTAELLEDGGRPKALVVPAFETQRYRLTFPESKAELLNMLDMGDLFTFRYHVWAKGHAPTDFGKWRTATTPYTVKWESDFEPYVVVRKDQIPMYDLRFVGFGWNKVSHIMELHALGFQFIVLPNAFIIHLPHAPSLDIAKFRTSAQYRQCLKMLKESFVQELEKKYGGNFSSYVV</sequence>
<dbReference type="Gene3D" id="3.90.550.10">
    <property type="entry name" value="Spore Coat Polysaccharide Biosynthesis Protein SpsA, Chain A"/>
    <property type="match status" value="2"/>
</dbReference>
<evidence type="ECO:0000313" key="10">
    <source>
        <dbReference type="Proteomes" id="UP000440578"/>
    </source>
</evidence>
<name>A0A6A4WGG6_AMPAM</name>
<evidence type="ECO:0000256" key="5">
    <source>
        <dbReference type="ARBA" id="ARBA00023034"/>
    </source>
</evidence>
<evidence type="ECO:0000256" key="4">
    <source>
        <dbReference type="ARBA" id="ARBA00022989"/>
    </source>
</evidence>
<dbReference type="InterPro" id="IPR051292">
    <property type="entry name" value="Xyl/GlcA_transferase"/>
</dbReference>
<dbReference type="InterPro" id="IPR002495">
    <property type="entry name" value="Glyco_trans_8"/>
</dbReference>
<comment type="caution">
    <text evidence="9">The sequence shown here is derived from an EMBL/GenBank/DDBJ whole genome shotgun (WGS) entry which is preliminary data.</text>
</comment>
<comment type="subcellular location">
    <subcellularLocation>
        <location evidence="1">Golgi apparatus membrane</location>
        <topology evidence="1">Single-pass type II membrane protein</topology>
    </subcellularLocation>
</comment>
<keyword evidence="9" id="KW-0808">Transferase</keyword>
<dbReference type="GO" id="GO:0000139">
    <property type="term" value="C:Golgi membrane"/>
    <property type="evidence" value="ECO:0007669"/>
    <property type="project" value="UniProtKB-SubCell"/>
</dbReference>